<protein>
    <recommendedName>
        <fullName evidence="4">Permease</fullName>
    </recommendedName>
</protein>
<keyword evidence="1" id="KW-0812">Transmembrane</keyword>
<dbReference type="AlphaFoldDB" id="A0A1I4TAW1"/>
<evidence type="ECO:0000313" key="3">
    <source>
        <dbReference type="Proteomes" id="UP000199339"/>
    </source>
</evidence>
<keyword evidence="1" id="KW-1133">Transmembrane helix</keyword>
<feature type="transmembrane region" description="Helical" evidence="1">
    <location>
        <begin position="20"/>
        <end position="37"/>
    </location>
</feature>
<name>A0A1I4TAW1_9GAMM</name>
<accession>A0A1I4TAW1</accession>
<feature type="transmembrane region" description="Helical" evidence="1">
    <location>
        <begin position="57"/>
        <end position="76"/>
    </location>
</feature>
<reference evidence="3" key="1">
    <citation type="submission" date="2016-10" db="EMBL/GenBank/DDBJ databases">
        <authorList>
            <person name="Varghese N."/>
            <person name="Submissions S."/>
        </authorList>
    </citation>
    <scope>NUCLEOTIDE SEQUENCE [LARGE SCALE GENOMIC DNA]</scope>
    <source>
        <strain evidence="3">CGMCC 1.6775</strain>
    </source>
</reference>
<sequence>MPARRLKTSLRKTARTFVNLLPIVVGMLLLTSLGVTLFPESLSAGLFGHSDMLDSLIGASVGSIAAGHPLTSYVLGGELLRSGVSLIAVTALIVSWVSVGIVQLPAEMLMLGPRFAIYRNVICFVSAITIAFLCVYTLRVIG</sequence>
<dbReference type="OrthoDB" id="7061958at2"/>
<keyword evidence="3" id="KW-1185">Reference proteome</keyword>
<dbReference type="RefSeq" id="WP_091999831.1">
    <property type="nucleotide sequence ID" value="NZ_FOUR01000002.1"/>
</dbReference>
<dbReference type="Proteomes" id="UP000199339">
    <property type="component" value="Unassembled WGS sequence"/>
</dbReference>
<proteinExistence type="predicted"/>
<evidence type="ECO:0000256" key="1">
    <source>
        <dbReference type="SAM" id="Phobius"/>
    </source>
</evidence>
<gene>
    <name evidence="2" type="ORF">SAMN04487961_1071</name>
</gene>
<feature type="transmembrane region" description="Helical" evidence="1">
    <location>
        <begin position="116"/>
        <end position="138"/>
    </location>
</feature>
<keyword evidence="1" id="KW-0472">Membrane</keyword>
<evidence type="ECO:0000313" key="2">
    <source>
        <dbReference type="EMBL" id="SFM73743.1"/>
    </source>
</evidence>
<dbReference type="EMBL" id="FOUR01000002">
    <property type="protein sequence ID" value="SFM73743.1"/>
    <property type="molecule type" value="Genomic_DNA"/>
</dbReference>
<feature type="transmembrane region" description="Helical" evidence="1">
    <location>
        <begin position="83"/>
        <end position="104"/>
    </location>
</feature>
<evidence type="ECO:0008006" key="4">
    <source>
        <dbReference type="Google" id="ProtNLM"/>
    </source>
</evidence>
<organism evidence="2 3">
    <name type="scientific">Marinobacter pelagius</name>
    <dbReference type="NCBI Taxonomy" id="379482"/>
    <lineage>
        <taxon>Bacteria</taxon>
        <taxon>Pseudomonadati</taxon>
        <taxon>Pseudomonadota</taxon>
        <taxon>Gammaproteobacteria</taxon>
        <taxon>Pseudomonadales</taxon>
        <taxon>Marinobacteraceae</taxon>
        <taxon>Marinobacter</taxon>
    </lineage>
</organism>